<protein>
    <recommendedName>
        <fullName evidence="5">Pentatricopeptide repeat-containing protein</fullName>
    </recommendedName>
</protein>
<evidence type="ECO:0008006" key="5">
    <source>
        <dbReference type="Google" id="ProtNLM"/>
    </source>
</evidence>
<dbReference type="PROSITE" id="PS51375">
    <property type="entry name" value="PPR"/>
    <property type="match status" value="3"/>
</dbReference>
<dbReference type="InterPro" id="IPR002885">
    <property type="entry name" value="PPR_rpt"/>
</dbReference>
<dbReference type="InterPro" id="IPR046848">
    <property type="entry name" value="E_motif"/>
</dbReference>
<dbReference type="SUPFAM" id="SSF48452">
    <property type="entry name" value="TPR-like"/>
    <property type="match status" value="1"/>
</dbReference>
<dbReference type="EMBL" id="JARPOI010000019">
    <property type="protein sequence ID" value="KAJ9132717.1"/>
    <property type="molecule type" value="Genomic_DNA"/>
</dbReference>
<name>A0ABQ9KCV4_HEVBR</name>
<evidence type="ECO:0000256" key="2">
    <source>
        <dbReference type="PROSITE-ProRule" id="PRU00708"/>
    </source>
</evidence>
<keyword evidence="4" id="KW-1185">Reference proteome</keyword>
<feature type="repeat" description="PPR" evidence="2">
    <location>
        <begin position="215"/>
        <end position="245"/>
    </location>
</feature>
<proteinExistence type="predicted"/>
<evidence type="ECO:0000313" key="3">
    <source>
        <dbReference type="EMBL" id="KAJ9132717.1"/>
    </source>
</evidence>
<evidence type="ECO:0000256" key="1">
    <source>
        <dbReference type="ARBA" id="ARBA00022737"/>
    </source>
</evidence>
<keyword evidence="1" id="KW-0677">Repeat</keyword>
<dbReference type="InterPro" id="IPR011990">
    <property type="entry name" value="TPR-like_helical_dom_sf"/>
</dbReference>
<dbReference type="NCBIfam" id="TIGR00756">
    <property type="entry name" value="PPR"/>
    <property type="match status" value="2"/>
</dbReference>
<sequence length="473" mass="53235">MPASSRPKPSSLVKIYLFPRKQLSTRPPCMVKFCQLAQAVSSLQLLWRKGIRLPCQTLPCLIQQCANTKSLKFGKRIHLHLNLTGFKDPMCFWYPKLRKIKPAWKLFDQMPRKVVVSWNTMVITYAQSAFCYEALRFYRELRNLEIGYNECSFAGLLYVCVKFKQLELTRQADRQVLVAGILSNLVISSSVVDAYAKCSEMSDARLLFDEMNVRDILAWTTTVSGYAQLGDMEAANELFDLMPEKNPVSWTALIAGYARHGLGKKALELFTKMLILHIRPDQFPFSSCLCACAGIISALAQHGHGEQAIQVFDDLVRLGMKPDGITLVVILSACSHSGLIDLLGHAGHFDKLMNQLEKMPCKPNDQIGNALVGVCRIHGNAEVGRKAAEQLIQLKRHSSTANVLLSTIYAALGRWESVEKVRERAVSWIDIENKLHSFTASDQLHPLKEVIYLVVEQLADHMKEEVASINNER</sequence>
<feature type="repeat" description="PPR" evidence="2">
    <location>
        <begin position="246"/>
        <end position="280"/>
    </location>
</feature>
<dbReference type="PANTHER" id="PTHR47926">
    <property type="entry name" value="PENTATRICOPEPTIDE REPEAT-CONTAINING PROTEIN"/>
    <property type="match status" value="1"/>
</dbReference>
<accession>A0ABQ9KCV4</accession>
<dbReference type="Pfam" id="PF13041">
    <property type="entry name" value="PPR_2"/>
    <property type="match status" value="1"/>
</dbReference>
<dbReference type="Pfam" id="PF01535">
    <property type="entry name" value="PPR"/>
    <property type="match status" value="3"/>
</dbReference>
<dbReference type="Gene3D" id="1.25.40.10">
    <property type="entry name" value="Tetratricopeptide repeat domain"/>
    <property type="match status" value="3"/>
</dbReference>
<reference evidence="3 4" key="1">
    <citation type="journal article" date="2023" name="Plant Biotechnol. J.">
        <title>Chromosome-level wild Hevea brasiliensis genome provides new tools for genomic-assisted breeding and valuable loci to elevate rubber yield.</title>
        <authorList>
            <person name="Cheng H."/>
            <person name="Song X."/>
            <person name="Hu Y."/>
            <person name="Wu T."/>
            <person name="Yang Q."/>
            <person name="An Z."/>
            <person name="Feng S."/>
            <person name="Deng Z."/>
            <person name="Wu W."/>
            <person name="Zeng X."/>
            <person name="Tu M."/>
            <person name="Wang X."/>
            <person name="Huang H."/>
        </authorList>
    </citation>
    <scope>NUCLEOTIDE SEQUENCE [LARGE SCALE GENOMIC DNA]</scope>
    <source>
        <strain evidence="3">MT/VB/25A 57/8</strain>
    </source>
</reference>
<dbReference type="PANTHER" id="PTHR47926:SF465">
    <property type="entry name" value="PENTATRICOPEPTIDE REPEAT (PPR-LIKE) SUPERFAMILY PROTEIN"/>
    <property type="match status" value="1"/>
</dbReference>
<feature type="repeat" description="PPR" evidence="2">
    <location>
        <begin position="288"/>
        <end position="322"/>
    </location>
</feature>
<comment type="caution">
    <text evidence="3">The sequence shown here is derived from an EMBL/GenBank/DDBJ whole genome shotgun (WGS) entry which is preliminary data.</text>
</comment>
<dbReference type="Proteomes" id="UP001174677">
    <property type="component" value="Unassembled WGS sequence"/>
</dbReference>
<gene>
    <name evidence="3" type="ORF">P3X46_033554</name>
</gene>
<organism evidence="3 4">
    <name type="scientific">Hevea brasiliensis</name>
    <name type="common">Para rubber tree</name>
    <name type="synonym">Siphonia brasiliensis</name>
    <dbReference type="NCBI Taxonomy" id="3981"/>
    <lineage>
        <taxon>Eukaryota</taxon>
        <taxon>Viridiplantae</taxon>
        <taxon>Streptophyta</taxon>
        <taxon>Embryophyta</taxon>
        <taxon>Tracheophyta</taxon>
        <taxon>Spermatophyta</taxon>
        <taxon>Magnoliopsida</taxon>
        <taxon>eudicotyledons</taxon>
        <taxon>Gunneridae</taxon>
        <taxon>Pentapetalae</taxon>
        <taxon>rosids</taxon>
        <taxon>fabids</taxon>
        <taxon>Malpighiales</taxon>
        <taxon>Euphorbiaceae</taxon>
        <taxon>Crotonoideae</taxon>
        <taxon>Micrandreae</taxon>
        <taxon>Hevea</taxon>
    </lineage>
</organism>
<dbReference type="Pfam" id="PF20431">
    <property type="entry name" value="E_motif"/>
    <property type="match status" value="1"/>
</dbReference>
<dbReference type="InterPro" id="IPR046960">
    <property type="entry name" value="PPR_At4g14850-like_plant"/>
</dbReference>
<evidence type="ECO:0000313" key="4">
    <source>
        <dbReference type="Proteomes" id="UP001174677"/>
    </source>
</evidence>